<protein>
    <recommendedName>
        <fullName evidence="3">Alpha/beta hydrolase family protein</fullName>
    </recommendedName>
</protein>
<evidence type="ECO:0000313" key="2">
    <source>
        <dbReference type="Proteomes" id="UP000219435"/>
    </source>
</evidence>
<keyword evidence="2" id="KW-1185">Reference proteome</keyword>
<reference evidence="2" key="1">
    <citation type="submission" date="2017-08" db="EMBL/GenBank/DDBJ databases">
        <authorList>
            <person name="Varghese N."/>
            <person name="Submissions S."/>
        </authorList>
    </citation>
    <scope>NUCLEOTIDE SEQUENCE [LARGE SCALE GENOMIC DNA]</scope>
    <source>
        <strain evidence="2">DSM 4725</strain>
    </source>
</reference>
<dbReference type="RefSeq" id="WP_097196094.1">
    <property type="nucleotide sequence ID" value="NZ_OBQI01000005.1"/>
</dbReference>
<sequence length="216" mass="22663">MTRWLLVHPPLLGPAVLGPLAGALRRCGDYVALPDLRAAVDPAQGWPARWRDAAAAAGPADAVLGFSGAGVTLPAVALAVGARRVVWVDALVPAPSGATEADEEIRGLVAGMVRGARIPDWTTWWGPGALDELVPDERVRAAVRAEGHELPADFYDVAVPVPEGWPEDGARYVQLSAAYDSAAAEARARGWPVTGDGGGHHLDVATSPERVVERLR</sequence>
<dbReference type="Proteomes" id="UP000219435">
    <property type="component" value="Unassembled WGS sequence"/>
</dbReference>
<gene>
    <name evidence="1" type="ORF">SAMN05660748_3278</name>
</gene>
<evidence type="ECO:0008006" key="3">
    <source>
        <dbReference type="Google" id="ProtNLM"/>
    </source>
</evidence>
<dbReference type="AlphaFoldDB" id="A0A285VAB7"/>
<dbReference type="OrthoDB" id="2972445at2"/>
<organism evidence="1 2">
    <name type="scientific">Blastococcus aggregatus</name>
    <dbReference type="NCBI Taxonomy" id="38502"/>
    <lineage>
        <taxon>Bacteria</taxon>
        <taxon>Bacillati</taxon>
        <taxon>Actinomycetota</taxon>
        <taxon>Actinomycetes</taxon>
        <taxon>Geodermatophilales</taxon>
        <taxon>Geodermatophilaceae</taxon>
        <taxon>Blastococcus</taxon>
    </lineage>
</organism>
<proteinExistence type="predicted"/>
<evidence type="ECO:0000313" key="1">
    <source>
        <dbReference type="EMBL" id="SOC50528.1"/>
    </source>
</evidence>
<dbReference type="EMBL" id="OBQI01000005">
    <property type="protein sequence ID" value="SOC50528.1"/>
    <property type="molecule type" value="Genomic_DNA"/>
</dbReference>
<accession>A0A285VAB7</accession>
<name>A0A285VAB7_9ACTN</name>